<sequence>MASLATLPAEILIQIFENKILTPIDLASCSKTCIRFTNIISLNIKLHYTFRVDYFTQSAWKLIRCLLINPQIGERFKKISVAWHRRERRDDNTWTWKWDWTQDELIKIYDICEYWGLEGVYSAIEDGLDSEALLPLLLCLTPNLESLDLGNASAEIIYDPYGYSGKDVREIYNVCAGTYYEWDPERSYKPGKQLGSGSKPPGYPLWVYRAFNPDNLPPGLLNIREFSHGCCIHQRHMNSWPIENIAKILALPNLKVLKLAGATKPQEPRRPPRSQKSTEIETKKSSIEQLELLDCWLPTASYKTIAKLTGGSLESFKCILPVTPRRWFDPPSSLTRAAETEAEIKYTFLQSNVGTLSLGCVDVTGRPPPQPTRHFPHRGYPISYGEEFYWYSDYDCEWEDRHRDEEDMGDSVATKTRNIKWGQTKNINGGKTRRAGFVI</sequence>
<protein>
    <recommendedName>
        <fullName evidence="2">F-box domain-containing protein</fullName>
    </recommendedName>
</protein>
<feature type="compositionally biased region" description="Basic and acidic residues" evidence="1">
    <location>
        <begin position="266"/>
        <end position="283"/>
    </location>
</feature>
<proteinExistence type="predicted"/>
<dbReference type="EMBL" id="JAVHNR010000001">
    <property type="protein sequence ID" value="KAK6355773.1"/>
    <property type="molecule type" value="Genomic_DNA"/>
</dbReference>
<dbReference type="InterPro" id="IPR036047">
    <property type="entry name" value="F-box-like_dom_sf"/>
</dbReference>
<feature type="domain" description="F-box" evidence="2">
    <location>
        <begin position="5"/>
        <end position="41"/>
    </location>
</feature>
<keyword evidence="4" id="KW-1185">Reference proteome</keyword>
<dbReference type="InterPro" id="IPR001810">
    <property type="entry name" value="F-box_dom"/>
</dbReference>
<reference evidence="3 4" key="1">
    <citation type="submission" date="2019-10" db="EMBL/GenBank/DDBJ databases">
        <authorList>
            <person name="Palmer J.M."/>
        </authorList>
    </citation>
    <scope>NUCLEOTIDE SEQUENCE [LARGE SCALE GENOMIC DNA]</scope>
    <source>
        <strain evidence="3 4">TWF718</strain>
    </source>
</reference>
<name>A0AAN8MZ83_9PEZI</name>
<evidence type="ECO:0000313" key="3">
    <source>
        <dbReference type="EMBL" id="KAK6355773.1"/>
    </source>
</evidence>
<evidence type="ECO:0000259" key="2">
    <source>
        <dbReference type="Pfam" id="PF12937"/>
    </source>
</evidence>
<dbReference type="Pfam" id="PF12937">
    <property type="entry name" value="F-box-like"/>
    <property type="match status" value="1"/>
</dbReference>
<organism evidence="3 4">
    <name type="scientific">Orbilia javanica</name>
    <dbReference type="NCBI Taxonomy" id="47235"/>
    <lineage>
        <taxon>Eukaryota</taxon>
        <taxon>Fungi</taxon>
        <taxon>Dikarya</taxon>
        <taxon>Ascomycota</taxon>
        <taxon>Pezizomycotina</taxon>
        <taxon>Orbiliomycetes</taxon>
        <taxon>Orbiliales</taxon>
        <taxon>Orbiliaceae</taxon>
        <taxon>Orbilia</taxon>
    </lineage>
</organism>
<comment type="caution">
    <text evidence="3">The sequence shown here is derived from an EMBL/GenBank/DDBJ whole genome shotgun (WGS) entry which is preliminary data.</text>
</comment>
<evidence type="ECO:0000256" key="1">
    <source>
        <dbReference type="SAM" id="MobiDB-lite"/>
    </source>
</evidence>
<dbReference type="AlphaFoldDB" id="A0AAN8MZ83"/>
<dbReference type="SUPFAM" id="SSF81383">
    <property type="entry name" value="F-box domain"/>
    <property type="match status" value="1"/>
</dbReference>
<evidence type="ECO:0000313" key="4">
    <source>
        <dbReference type="Proteomes" id="UP001313282"/>
    </source>
</evidence>
<accession>A0AAN8MZ83</accession>
<feature type="region of interest" description="Disordered" evidence="1">
    <location>
        <begin position="261"/>
        <end position="283"/>
    </location>
</feature>
<gene>
    <name evidence="3" type="ORF">TWF718_000154</name>
</gene>
<dbReference type="CDD" id="cd09917">
    <property type="entry name" value="F-box_SF"/>
    <property type="match status" value="1"/>
</dbReference>
<dbReference type="Proteomes" id="UP001313282">
    <property type="component" value="Unassembled WGS sequence"/>
</dbReference>